<evidence type="ECO:0000256" key="4">
    <source>
        <dbReference type="ARBA" id="ARBA00022989"/>
    </source>
</evidence>
<gene>
    <name evidence="12" type="ORF">pdam_00008834</name>
</gene>
<dbReference type="CDD" id="cd14967">
    <property type="entry name" value="7tmA_amine_R-like"/>
    <property type="match status" value="1"/>
</dbReference>
<feature type="transmembrane region" description="Helical" evidence="10">
    <location>
        <begin position="88"/>
        <end position="109"/>
    </location>
</feature>
<feature type="transmembrane region" description="Helical" evidence="10">
    <location>
        <begin position="20"/>
        <end position="42"/>
    </location>
</feature>
<accession>A0A3M6US93</accession>
<evidence type="ECO:0000313" key="12">
    <source>
        <dbReference type="EMBL" id="RMX56459.1"/>
    </source>
</evidence>
<dbReference type="GO" id="GO:0007187">
    <property type="term" value="P:G protein-coupled receptor signaling pathway, coupled to cyclic nucleotide second messenger"/>
    <property type="evidence" value="ECO:0007669"/>
    <property type="project" value="TreeGrafter"/>
</dbReference>
<dbReference type="SMART" id="SM01381">
    <property type="entry name" value="7TM_GPCR_Srsx"/>
    <property type="match status" value="1"/>
</dbReference>
<keyword evidence="3 9" id="KW-0812">Transmembrane</keyword>
<organism evidence="12 13">
    <name type="scientific">Pocillopora damicornis</name>
    <name type="common">Cauliflower coral</name>
    <name type="synonym">Millepora damicornis</name>
    <dbReference type="NCBI Taxonomy" id="46731"/>
    <lineage>
        <taxon>Eukaryota</taxon>
        <taxon>Metazoa</taxon>
        <taxon>Cnidaria</taxon>
        <taxon>Anthozoa</taxon>
        <taxon>Hexacorallia</taxon>
        <taxon>Scleractinia</taxon>
        <taxon>Astrocoeniina</taxon>
        <taxon>Pocilloporidae</taxon>
        <taxon>Pocillopora</taxon>
    </lineage>
</organism>
<keyword evidence="8 9" id="KW-0807">Transducer</keyword>
<dbReference type="GO" id="GO:0004993">
    <property type="term" value="F:G protein-coupled serotonin receptor activity"/>
    <property type="evidence" value="ECO:0007669"/>
    <property type="project" value="TreeGrafter"/>
</dbReference>
<keyword evidence="7 9" id="KW-0675">Receptor</keyword>
<dbReference type="Gene3D" id="1.20.1070.10">
    <property type="entry name" value="Rhodopsin 7-helix transmembrane proteins"/>
    <property type="match status" value="1"/>
</dbReference>
<dbReference type="AlphaFoldDB" id="A0A3M6US93"/>
<evidence type="ECO:0000256" key="8">
    <source>
        <dbReference type="ARBA" id="ARBA00023224"/>
    </source>
</evidence>
<comment type="subcellular location">
    <subcellularLocation>
        <location evidence="1">Cell membrane</location>
        <topology evidence="1">Multi-pass membrane protein</topology>
    </subcellularLocation>
</comment>
<keyword evidence="2" id="KW-1003">Cell membrane</keyword>
<comment type="caution">
    <text evidence="12">The sequence shown here is derived from an EMBL/GenBank/DDBJ whole genome shotgun (WGS) entry which is preliminary data.</text>
</comment>
<dbReference type="PRINTS" id="PR00237">
    <property type="entry name" value="GPCRRHODOPSN"/>
</dbReference>
<evidence type="ECO:0000313" key="13">
    <source>
        <dbReference type="Proteomes" id="UP000275408"/>
    </source>
</evidence>
<dbReference type="Pfam" id="PF00001">
    <property type="entry name" value="7tm_1"/>
    <property type="match status" value="2"/>
</dbReference>
<dbReference type="EMBL" id="RCHS01000841">
    <property type="protein sequence ID" value="RMX56459.1"/>
    <property type="molecule type" value="Genomic_DNA"/>
</dbReference>
<feature type="transmembrane region" description="Helical" evidence="10">
    <location>
        <begin position="157"/>
        <end position="183"/>
    </location>
</feature>
<evidence type="ECO:0000256" key="2">
    <source>
        <dbReference type="ARBA" id="ARBA00022475"/>
    </source>
</evidence>
<protein>
    <recommendedName>
        <fullName evidence="11">G-protein coupled receptors family 1 profile domain-containing protein</fullName>
    </recommendedName>
</protein>
<dbReference type="PROSITE" id="PS50262">
    <property type="entry name" value="G_PROTEIN_RECEP_F1_2"/>
    <property type="match status" value="1"/>
</dbReference>
<feature type="transmembrane region" description="Helical" evidence="10">
    <location>
        <begin position="204"/>
        <end position="228"/>
    </location>
</feature>
<keyword evidence="4 10" id="KW-1133">Transmembrane helix</keyword>
<dbReference type="GO" id="GO:0005886">
    <property type="term" value="C:plasma membrane"/>
    <property type="evidence" value="ECO:0007669"/>
    <property type="project" value="UniProtKB-SubCell"/>
</dbReference>
<evidence type="ECO:0000259" key="11">
    <source>
        <dbReference type="PROSITE" id="PS50262"/>
    </source>
</evidence>
<feature type="transmembrane region" description="Helical" evidence="10">
    <location>
        <begin position="130"/>
        <end position="151"/>
    </location>
</feature>
<evidence type="ECO:0000256" key="9">
    <source>
        <dbReference type="RuleBase" id="RU000688"/>
    </source>
</evidence>
<dbReference type="GO" id="GO:0030594">
    <property type="term" value="F:neurotransmitter receptor activity"/>
    <property type="evidence" value="ECO:0007669"/>
    <property type="project" value="TreeGrafter"/>
</dbReference>
<dbReference type="SUPFAM" id="SSF81321">
    <property type="entry name" value="Family A G protein-coupled receptor-like"/>
    <property type="match status" value="1"/>
</dbReference>
<dbReference type="OMA" id="MIHRVAR"/>
<dbReference type="PANTHER" id="PTHR24247:SF202">
    <property type="entry name" value="5-HYDROXYTRYPTAMINE RECEPTOR 1"/>
    <property type="match status" value="1"/>
</dbReference>
<keyword evidence="6 10" id="KW-0472">Membrane</keyword>
<sequence>MPTNTTTYLNATRASLIVESLFFVVLSLIILAGNSLVCTAIYKNRKLRTKTNYYLVSLAVADIMVGLASVPYWVYFRLVNSQTDTLSYKIYITYDIICGTSSIMNLVMISLERCISVTQPTIHRNLSRETICITIAAAWAYALVVASVSHISGSYLGWYPVFVSTASFFLPLFIILIAYALIYKIAQTRERARQSRSLAREIRIAVTLAVVIGAFVVAWLPFFVMLLVTTYCKTCKIDYAIMVPFTKWMHYSGSMVNPIIYTHRNRDFRHAFAKILISCGMKQMRFSFSQSHPHSKASPLEIGNFPSDLKQGSFCISGEDSEIPARTARANSYVLAQETNGRVSISGYGGKEARA</sequence>
<dbReference type="InterPro" id="IPR017452">
    <property type="entry name" value="GPCR_Rhodpsn_7TM"/>
</dbReference>
<dbReference type="Proteomes" id="UP000275408">
    <property type="component" value="Unassembled WGS sequence"/>
</dbReference>
<feature type="domain" description="G-protein coupled receptors family 1 profile" evidence="11">
    <location>
        <begin position="33"/>
        <end position="261"/>
    </location>
</feature>
<evidence type="ECO:0000256" key="10">
    <source>
        <dbReference type="SAM" id="Phobius"/>
    </source>
</evidence>
<name>A0A3M6US93_POCDA</name>
<reference evidence="12 13" key="1">
    <citation type="journal article" date="2018" name="Sci. Rep.">
        <title>Comparative analysis of the Pocillopora damicornis genome highlights role of immune system in coral evolution.</title>
        <authorList>
            <person name="Cunning R."/>
            <person name="Bay R.A."/>
            <person name="Gillette P."/>
            <person name="Baker A.C."/>
            <person name="Traylor-Knowles N."/>
        </authorList>
    </citation>
    <scope>NUCLEOTIDE SEQUENCE [LARGE SCALE GENOMIC DNA]</scope>
    <source>
        <strain evidence="12">RSMAS</strain>
        <tissue evidence="12">Whole animal</tissue>
    </source>
</reference>
<comment type="similarity">
    <text evidence="9">Belongs to the G-protein coupled receptor 1 family.</text>
</comment>
<keyword evidence="5 9" id="KW-0297">G-protein coupled receptor</keyword>
<evidence type="ECO:0000256" key="7">
    <source>
        <dbReference type="ARBA" id="ARBA00023170"/>
    </source>
</evidence>
<dbReference type="GO" id="GO:0045202">
    <property type="term" value="C:synapse"/>
    <property type="evidence" value="ECO:0007669"/>
    <property type="project" value="GOC"/>
</dbReference>
<dbReference type="InterPro" id="IPR000276">
    <property type="entry name" value="GPCR_Rhodpsn"/>
</dbReference>
<dbReference type="OrthoDB" id="5957871at2759"/>
<dbReference type="GO" id="GO:0030425">
    <property type="term" value="C:dendrite"/>
    <property type="evidence" value="ECO:0007669"/>
    <property type="project" value="TreeGrafter"/>
</dbReference>
<keyword evidence="13" id="KW-1185">Reference proteome</keyword>
<dbReference type="FunFam" id="1.20.1070.10:FF:000437">
    <property type="entry name" value="Predicted protein"/>
    <property type="match status" value="1"/>
</dbReference>
<feature type="transmembrane region" description="Helical" evidence="10">
    <location>
        <begin position="54"/>
        <end position="76"/>
    </location>
</feature>
<dbReference type="STRING" id="46731.A0A3M6US93"/>
<proteinExistence type="inferred from homology"/>
<dbReference type="PROSITE" id="PS00237">
    <property type="entry name" value="G_PROTEIN_RECEP_F1_1"/>
    <property type="match status" value="1"/>
</dbReference>
<evidence type="ECO:0000256" key="1">
    <source>
        <dbReference type="ARBA" id="ARBA00004651"/>
    </source>
</evidence>
<dbReference type="GO" id="GO:0007268">
    <property type="term" value="P:chemical synaptic transmission"/>
    <property type="evidence" value="ECO:0007669"/>
    <property type="project" value="TreeGrafter"/>
</dbReference>
<dbReference type="PANTHER" id="PTHR24247">
    <property type="entry name" value="5-HYDROXYTRYPTAMINE RECEPTOR"/>
    <property type="match status" value="1"/>
</dbReference>
<evidence type="ECO:0000256" key="6">
    <source>
        <dbReference type="ARBA" id="ARBA00023136"/>
    </source>
</evidence>
<evidence type="ECO:0000256" key="3">
    <source>
        <dbReference type="ARBA" id="ARBA00022692"/>
    </source>
</evidence>
<evidence type="ECO:0000256" key="5">
    <source>
        <dbReference type="ARBA" id="ARBA00023040"/>
    </source>
</evidence>